<feature type="region of interest" description="Disordered" evidence="1">
    <location>
        <begin position="17"/>
        <end position="47"/>
    </location>
</feature>
<name>A0ABT0P2Z2_9ACTN</name>
<protein>
    <submittedName>
        <fullName evidence="2">Uncharacterized protein</fullName>
    </submittedName>
</protein>
<accession>A0ABT0P2Z2</accession>
<proteinExistence type="predicted"/>
<dbReference type="RefSeq" id="WP_249492799.1">
    <property type="nucleotide sequence ID" value="NZ_JAMCCK010000055.1"/>
</dbReference>
<comment type="caution">
    <text evidence="2">The sequence shown here is derived from an EMBL/GenBank/DDBJ whole genome shotgun (WGS) entry which is preliminary data.</text>
</comment>
<dbReference type="EMBL" id="JAMCCK010000055">
    <property type="protein sequence ID" value="MCL3998099.1"/>
    <property type="molecule type" value="Genomic_DNA"/>
</dbReference>
<dbReference type="Proteomes" id="UP001202052">
    <property type="component" value="Unassembled WGS sequence"/>
</dbReference>
<reference evidence="2 3" key="1">
    <citation type="submission" date="2022-05" db="EMBL/GenBank/DDBJ databases">
        <title>Genome Resource of Streptomyces lavenduligriseus GA1-1, a Strain with Broad-Spectrum Antifungal Activity against Phytopathogenic Fungi.</title>
        <authorList>
            <person name="Qi D."/>
        </authorList>
    </citation>
    <scope>NUCLEOTIDE SEQUENCE [LARGE SCALE GENOMIC DNA]</scope>
    <source>
        <strain evidence="2 3">GA1-1</strain>
    </source>
</reference>
<evidence type="ECO:0000313" key="3">
    <source>
        <dbReference type="Proteomes" id="UP001202052"/>
    </source>
</evidence>
<organism evidence="2 3">
    <name type="scientific">Streptomyces lavenduligriseus</name>
    <dbReference type="NCBI Taxonomy" id="67315"/>
    <lineage>
        <taxon>Bacteria</taxon>
        <taxon>Bacillati</taxon>
        <taxon>Actinomycetota</taxon>
        <taxon>Actinomycetes</taxon>
        <taxon>Kitasatosporales</taxon>
        <taxon>Streptomycetaceae</taxon>
        <taxon>Streptomyces</taxon>
    </lineage>
</organism>
<evidence type="ECO:0000256" key="1">
    <source>
        <dbReference type="SAM" id="MobiDB-lite"/>
    </source>
</evidence>
<sequence length="47" mass="4953">MGQTPAPPGEAVALLTRHTGEPTATQLLSDRRGSRAWKLQGPSAPSR</sequence>
<evidence type="ECO:0000313" key="2">
    <source>
        <dbReference type="EMBL" id="MCL3998099.1"/>
    </source>
</evidence>
<keyword evidence="3" id="KW-1185">Reference proteome</keyword>
<gene>
    <name evidence="2" type="ORF">M4438_32130</name>
</gene>